<dbReference type="InterPro" id="IPR032710">
    <property type="entry name" value="NTF2-like_dom_sf"/>
</dbReference>
<dbReference type="SUPFAM" id="SSF54427">
    <property type="entry name" value="NTF2-like"/>
    <property type="match status" value="1"/>
</dbReference>
<feature type="domain" description="SnoaL-like" evidence="1">
    <location>
        <begin position="17"/>
        <end position="148"/>
    </location>
</feature>
<protein>
    <submittedName>
        <fullName evidence="2">Nuclear transport factor 2 family protein</fullName>
    </submittedName>
</protein>
<dbReference type="Pfam" id="PF13577">
    <property type="entry name" value="SnoaL_4"/>
    <property type="match status" value="1"/>
</dbReference>
<evidence type="ECO:0000259" key="1">
    <source>
        <dbReference type="Pfam" id="PF13577"/>
    </source>
</evidence>
<dbReference type="EMBL" id="JAHGAW010000007">
    <property type="protein sequence ID" value="MBT2187648.1"/>
    <property type="molecule type" value="Genomic_DNA"/>
</dbReference>
<dbReference type="Gene3D" id="3.10.450.50">
    <property type="match status" value="1"/>
</dbReference>
<organism evidence="2 3">
    <name type="scientific">Sphingobium nicotianae</name>
    <dbReference type="NCBI Taxonomy" id="2782607"/>
    <lineage>
        <taxon>Bacteria</taxon>
        <taxon>Pseudomonadati</taxon>
        <taxon>Pseudomonadota</taxon>
        <taxon>Alphaproteobacteria</taxon>
        <taxon>Sphingomonadales</taxon>
        <taxon>Sphingomonadaceae</taxon>
        <taxon>Sphingobium</taxon>
    </lineage>
</organism>
<dbReference type="RefSeq" id="WP_214623793.1">
    <property type="nucleotide sequence ID" value="NZ_JAHGAW010000007.1"/>
</dbReference>
<keyword evidence="3" id="KW-1185">Reference proteome</keyword>
<evidence type="ECO:0000313" key="3">
    <source>
        <dbReference type="Proteomes" id="UP001138757"/>
    </source>
</evidence>
<sequence>MSDPTESGAQTPTLTTQDYIDIQQLNARYAMEIDDYEGDGYGYADLYTPDGTFGVSEKWGDPGTTFARTRDELATAAGGGPDGRQPARFGTSTHIICNLIIEPRPGGAWGRCKLLAMKLDEDPMRNEPQGGYEDFYVKTDKGWRFKSRVHVFPNMRQSLQFGPTSKYALPPKQG</sequence>
<dbReference type="AlphaFoldDB" id="A0A9X1IRP7"/>
<comment type="caution">
    <text evidence="2">The sequence shown here is derived from an EMBL/GenBank/DDBJ whole genome shotgun (WGS) entry which is preliminary data.</text>
</comment>
<accession>A0A9X1IRP7</accession>
<name>A0A9X1IRP7_9SPHN</name>
<proteinExistence type="predicted"/>
<reference evidence="2" key="1">
    <citation type="submission" date="2021-05" db="EMBL/GenBank/DDBJ databases">
        <title>Genome of Sphingobium sp. strain.</title>
        <authorList>
            <person name="Fan R."/>
        </authorList>
    </citation>
    <scope>NUCLEOTIDE SEQUENCE</scope>
    <source>
        <strain evidence="2">H33</strain>
    </source>
</reference>
<dbReference type="InterPro" id="IPR037401">
    <property type="entry name" value="SnoaL-like"/>
</dbReference>
<gene>
    <name evidence="2" type="ORF">KK488_11910</name>
</gene>
<evidence type="ECO:0000313" key="2">
    <source>
        <dbReference type="EMBL" id="MBT2187648.1"/>
    </source>
</evidence>
<dbReference type="Proteomes" id="UP001138757">
    <property type="component" value="Unassembled WGS sequence"/>
</dbReference>